<organism evidence="4 5">
    <name type="scientific">Mycolicibacterium brumae</name>
    <dbReference type="NCBI Taxonomy" id="85968"/>
    <lineage>
        <taxon>Bacteria</taxon>
        <taxon>Bacillati</taxon>
        <taxon>Actinomycetota</taxon>
        <taxon>Actinomycetes</taxon>
        <taxon>Mycobacteriales</taxon>
        <taxon>Mycobacteriaceae</taxon>
        <taxon>Mycolicibacterium</taxon>
    </lineage>
</organism>
<accession>A0A2G5P8J2</accession>
<dbReference type="AlphaFoldDB" id="A0A2G5P8J2"/>
<feature type="transmembrane region" description="Helical" evidence="2">
    <location>
        <begin position="41"/>
        <end position="74"/>
    </location>
</feature>
<dbReference type="InterPro" id="IPR025241">
    <property type="entry name" value="DUF4190"/>
</dbReference>
<keyword evidence="2" id="KW-1133">Transmembrane helix</keyword>
<feature type="compositionally biased region" description="Polar residues" evidence="1">
    <location>
        <begin position="1"/>
        <end position="12"/>
    </location>
</feature>
<dbReference type="Pfam" id="PF13828">
    <property type="entry name" value="DUF4190"/>
    <property type="match status" value="1"/>
</dbReference>
<dbReference type="EMBL" id="PDCN02000019">
    <property type="protein sequence ID" value="PIB74214.1"/>
    <property type="molecule type" value="Genomic_DNA"/>
</dbReference>
<name>A0A2G5P8J2_9MYCO</name>
<feature type="transmembrane region" description="Helical" evidence="2">
    <location>
        <begin position="95"/>
        <end position="120"/>
    </location>
</feature>
<sequence>MTQPPYQPSGEQPWNYPPPPPQPYSGEPGGYPAPAQPKNGVGLSALICGLLSLPAALTVVGGVVLGVAGIVCGVVGRGRAKRGEANNGGMATAGIVTGALGVVASVVVVIVMITAGMWLFNEGGGKDFVDCLNRAGDDVAAQQACQDQWANNLEDRFSVTVTPEP</sequence>
<feature type="region of interest" description="Disordered" evidence="1">
    <location>
        <begin position="1"/>
        <end position="33"/>
    </location>
</feature>
<comment type="caution">
    <text evidence="4">The sequence shown here is derived from an EMBL/GenBank/DDBJ whole genome shotgun (WGS) entry which is preliminary data.</text>
</comment>
<protein>
    <submittedName>
        <fullName evidence="4">DUF4190 domain-containing protein</fullName>
    </submittedName>
</protein>
<proteinExistence type="predicted"/>
<dbReference type="STRING" id="85968.GCA_900073015_00638"/>
<keyword evidence="2" id="KW-0472">Membrane</keyword>
<evidence type="ECO:0000256" key="2">
    <source>
        <dbReference type="SAM" id="Phobius"/>
    </source>
</evidence>
<dbReference type="Proteomes" id="UP000230551">
    <property type="component" value="Unassembled WGS sequence"/>
</dbReference>
<dbReference type="RefSeq" id="WP_090585884.1">
    <property type="nucleotide sequence ID" value="NZ_CP104302.1"/>
</dbReference>
<evidence type="ECO:0000259" key="3">
    <source>
        <dbReference type="Pfam" id="PF13828"/>
    </source>
</evidence>
<feature type="domain" description="DUF4190" evidence="3">
    <location>
        <begin position="44"/>
        <end position="107"/>
    </location>
</feature>
<keyword evidence="2" id="KW-0812">Transmembrane</keyword>
<evidence type="ECO:0000313" key="5">
    <source>
        <dbReference type="Proteomes" id="UP000230551"/>
    </source>
</evidence>
<evidence type="ECO:0000313" key="4">
    <source>
        <dbReference type="EMBL" id="PIB74214.1"/>
    </source>
</evidence>
<reference evidence="4 5" key="1">
    <citation type="journal article" date="2017" name="Infect. Genet. Evol.">
        <title>The new phylogeny of the genus Mycobacterium: The old and the news.</title>
        <authorList>
            <person name="Tortoli E."/>
            <person name="Fedrizzi T."/>
            <person name="Meehan C.J."/>
            <person name="Trovato A."/>
            <person name="Grottola A."/>
            <person name="Giacobazzi E."/>
            <person name="Serpini G.F."/>
            <person name="Tagliazucchi S."/>
            <person name="Fabio A."/>
            <person name="Bettua C."/>
            <person name="Bertorelli R."/>
            <person name="Frascaro F."/>
            <person name="De Sanctis V."/>
            <person name="Pecorari M."/>
            <person name="Jousson O."/>
            <person name="Segata N."/>
            <person name="Cirillo D.M."/>
        </authorList>
    </citation>
    <scope>NUCLEOTIDE SEQUENCE [LARGE SCALE GENOMIC DNA]</scope>
    <source>
        <strain evidence="4 5">CIP1034565</strain>
    </source>
</reference>
<gene>
    <name evidence="4" type="ORF">CQY22_014030</name>
</gene>
<evidence type="ECO:0000256" key="1">
    <source>
        <dbReference type="SAM" id="MobiDB-lite"/>
    </source>
</evidence>
<keyword evidence="5" id="KW-1185">Reference proteome</keyword>